<evidence type="ECO:0000256" key="1">
    <source>
        <dbReference type="SAM" id="MobiDB-lite"/>
    </source>
</evidence>
<organism evidence="2 3">
    <name type="scientific">Polarella glacialis</name>
    <name type="common">Dinoflagellate</name>
    <dbReference type="NCBI Taxonomy" id="89957"/>
    <lineage>
        <taxon>Eukaryota</taxon>
        <taxon>Sar</taxon>
        <taxon>Alveolata</taxon>
        <taxon>Dinophyceae</taxon>
        <taxon>Suessiales</taxon>
        <taxon>Suessiaceae</taxon>
        <taxon>Polarella</taxon>
    </lineage>
</organism>
<protein>
    <submittedName>
        <fullName evidence="2">Uncharacterized protein</fullName>
    </submittedName>
</protein>
<accession>A0A813K0C3</accession>
<dbReference type="AlphaFoldDB" id="A0A813K0C3"/>
<feature type="compositionally biased region" description="Low complexity" evidence="1">
    <location>
        <begin position="124"/>
        <end position="139"/>
    </location>
</feature>
<dbReference type="EMBL" id="CAJNNW010026833">
    <property type="protein sequence ID" value="CAE8688005.1"/>
    <property type="molecule type" value="Genomic_DNA"/>
</dbReference>
<comment type="caution">
    <text evidence="2">The sequence shown here is derived from an EMBL/GenBank/DDBJ whole genome shotgun (WGS) entry which is preliminary data.</text>
</comment>
<sequence length="166" mass="17965">MHRHHGGWSERLEMENGSFWRHEDSQRRGMLGRSGAGTLGQGTDSALALTKTMSMPILGPQAPCGRRVGSDMGDIQAMDELEVFPLRRPVRLQGDLEDRLQFLECSFSGSQGQFLYPQSLSAPSTGGRATGRLTAGSRGSLTSSRMGSALQTPLLTGRSGTPAFRR</sequence>
<evidence type="ECO:0000313" key="2">
    <source>
        <dbReference type="EMBL" id="CAE8688005.1"/>
    </source>
</evidence>
<name>A0A813K0C3_POLGL</name>
<evidence type="ECO:0000313" key="3">
    <source>
        <dbReference type="Proteomes" id="UP000626109"/>
    </source>
</evidence>
<reference evidence="2" key="1">
    <citation type="submission" date="2021-02" db="EMBL/GenBank/DDBJ databases">
        <authorList>
            <person name="Dougan E. K."/>
            <person name="Rhodes N."/>
            <person name="Thang M."/>
            <person name="Chan C."/>
        </authorList>
    </citation>
    <scope>NUCLEOTIDE SEQUENCE</scope>
</reference>
<feature type="compositionally biased region" description="Polar residues" evidence="1">
    <location>
        <begin position="140"/>
        <end position="154"/>
    </location>
</feature>
<dbReference type="Proteomes" id="UP000626109">
    <property type="component" value="Unassembled WGS sequence"/>
</dbReference>
<proteinExistence type="predicted"/>
<gene>
    <name evidence="2" type="ORF">PGLA2088_LOCUS25714</name>
</gene>
<feature type="region of interest" description="Disordered" evidence="1">
    <location>
        <begin position="118"/>
        <end position="166"/>
    </location>
</feature>